<evidence type="ECO:0000313" key="2">
    <source>
        <dbReference type="Proteomes" id="UP000694892"/>
    </source>
</evidence>
<name>A0A974DA41_XENLA</name>
<proteinExistence type="predicted"/>
<protein>
    <submittedName>
        <fullName evidence="1">Uncharacterized protein</fullName>
    </submittedName>
</protein>
<dbReference type="Proteomes" id="UP000694892">
    <property type="component" value="Chromosome 3L"/>
</dbReference>
<sequence>MVTTSKIKKEQKQRDMFLGLKTPGMFPCAGCTQCQNVIKGKEFVHPGPGHTVQLRGHYSLNQFNFMVLEGISPLKYGVNHELRLKQREVW</sequence>
<gene>
    <name evidence="1" type="ORF">XELAEV_18016865mg</name>
</gene>
<dbReference type="EMBL" id="CM004470">
    <property type="protein sequence ID" value="OCT88239.1"/>
    <property type="molecule type" value="Genomic_DNA"/>
</dbReference>
<reference evidence="2" key="1">
    <citation type="journal article" date="2016" name="Nature">
        <title>Genome evolution in the allotetraploid frog Xenopus laevis.</title>
        <authorList>
            <person name="Session A.M."/>
            <person name="Uno Y."/>
            <person name="Kwon T."/>
            <person name="Chapman J.A."/>
            <person name="Toyoda A."/>
            <person name="Takahashi S."/>
            <person name="Fukui A."/>
            <person name="Hikosaka A."/>
            <person name="Suzuki A."/>
            <person name="Kondo M."/>
            <person name="van Heeringen S.J."/>
            <person name="Quigley I."/>
            <person name="Heinz S."/>
            <person name="Ogino H."/>
            <person name="Ochi H."/>
            <person name="Hellsten U."/>
            <person name="Lyons J.B."/>
            <person name="Simakov O."/>
            <person name="Putnam N."/>
            <person name="Stites J."/>
            <person name="Kuroki Y."/>
            <person name="Tanaka T."/>
            <person name="Michiue T."/>
            <person name="Watanabe M."/>
            <person name="Bogdanovic O."/>
            <person name="Lister R."/>
            <person name="Georgiou G."/>
            <person name="Paranjpe S.S."/>
            <person name="van Kruijsbergen I."/>
            <person name="Shu S."/>
            <person name="Carlson J."/>
            <person name="Kinoshita T."/>
            <person name="Ohta Y."/>
            <person name="Mawaribuchi S."/>
            <person name="Jenkins J."/>
            <person name="Grimwood J."/>
            <person name="Schmutz J."/>
            <person name="Mitros T."/>
            <person name="Mozaffari S.V."/>
            <person name="Suzuki Y."/>
            <person name="Haramoto Y."/>
            <person name="Yamamoto T.S."/>
            <person name="Takagi C."/>
            <person name="Heald R."/>
            <person name="Miller K."/>
            <person name="Haudenschild C."/>
            <person name="Kitzman J."/>
            <person name="Nakayama T."/>
            <person name="Izutsu Y."/>
            <person name="Robert J."/>
            <person name="Fortriede J."/>
            <person name="Burns K."/>
            <person name="Lotay V."/>
            <person name="Karimi K."/>
            <person name="Yasuoka Y."/>
            <person name="Dichmann D.S."/>
            <person name="Flajnik M.F."/>
            <person name="Houston D.W."/>
            <person name="Shendure J."/>
            <person name="DuPasquier L."/>
            <person name="Vize P.D."/>
            <person name="Zorn A.M."/>
            <person name="Ito M."/>
            <person name="Marcotte E.M."/>
            <person name="Wallingford J.B."/>
            <person name="Ito Y."/>
            <person name="Asashima M."/>
            <person name="Ueno N."/>
            <person name="Matsuda Y."/>
            <person name="Veenstra G.J."/>
            <person name="Fujiyama A."/>
            <person name="Harland R.M."/>
            <person name="Taira M."/>
            <person name="Rokhsar D.S."/>
        </authorList>
    </citation>
    <scope>NUCLEOTIDE SEQUENCE [LARGE SCALE GENOMIC DNA]</scope>
    <source>
        <strain evidence="2">J</strain>
    </source>
</reference>
<organism evidence="1 2">
    <name type="scientific">Xenopus laevis</name>
    <name type="common">African clawed frog</name>
    <dbReference type="NCBI Taxonomy" id="8355"/>
    <lineage>
        <taxon>Eukaryota</taxon>
        <taxon>Metazoa</taxon>
        <taxon>Chordata</taxon>
        <taxon>Craniata</taxon>
        <taxon>Vertebrata</taxon>
        <taxon>Euteleostomi</taxon>
        <taxon>Amphibia</taxon>
        <taxon>Batrachia</taxon>
        <taxon>Anura</taxon>
        <taxon>Pipoidea</taxon>
        <taxon>Pipidae</taxon>
        <taxon>Xenopodinae</taxon>
        <taxon>Xenopus</taxon>
        <taxon>Xenopus</taxon>
    </lineage>
</organism>
<evidence type="ECO:0000313" key="1">
    <source>
        <dbReference type="EMBL" id="OCT88239.1"/>
    </source>
</evidence>
<accession>A0A974DA41</accession>
<dbReference type="AlphaFoldDB" id="A0A974DA41"/>